<comment type="caution">
    <text evidence="4">The sequence shown here is derived from an EMBL/GenBank/DDBJ whole genome shotgun (WGS) entry which is preliminary data.</text>
</comment>
<name>A0ABN9V4M7_9DINO</name>
<evidence type="ECO:0000256" key="2">
    <source>
        <dbReference type="SAM" id="SignalP"/>
    </source>
</evidence>
<proteinExistence type="predicted"/>
<feature type="domain" description="Cathepsin propeptide inhibitor" evidence="3">
    <location>
        <begin position="42"/>
        <end position="100"/>
    </location>
</feature>
<dbReference type="SMART" id="SM00848">
    <property type="entry name" value="Inhibitor_I29"/>
    <property type="match status" value="1"/>
</dbReference>
<feature type="chain" id="PRO_5045043320" description="Cathepsin propeptide inhibitor domain-containing protein" evidence="2">
    <location>
        <begin position="33"/>
        <end position="201"/>
    </location>
</feature>
<gene>
    <name evidence="4" type="ORF">PCOR1329_LOCUS54640</name>
</gene>
<evidence type="ECO:0000313" key="5">
    <source>
        <dbReference type="Proteomes" id="UP001189429"/>
    </source>
</evidence>
<protein>
    <recommendedName>
        <fullName evidence="3">Cathepsin propeptide inhibitor domain-containing protein</fullName>
    </recommendedName>
</protein>
<accession>A0ABN9V4M7</accession>
<sequence length="201" mass="22680">MGWSLWLSRRWFHPFDLLLALWPVFPRRQAVGMVMFPSHEDFPAFVERYGRSYEAGTFQYQMRQSVYAERAARISSHNCRPDALHTAGVNHLSDWTPEELATLRGHRSRRGSSTRDLGRSPFLLAKRGKGTEKPVPQDFSWGHLASIRANSSEQETLLRHRGQHAAEAGADGGRALREEGAVALAKQHRRSAGDQESSAAF</sequence>
<dbReference type="InterPro" id="IPR013201">
    <property type="entry name" value="Prot_inhib_I29"/>
</dbReference>
<keyword evidence="2" id="KW-0732">Signal</keyword>
<dbReference type="Pfam" id="PF08246">
    <property type="entry name" value="Inhibitor_I29"/>
    <property type="match status" value="1"/>
</dbReference>
<reference evidence="4" key="1">
    <citation type="submission" date="2023-10" db="EMBL/GenBank/DDBJ databases">
        <authorList>
            <person name="Chen Y."/>
            <person name="Shah S."/>
            <person name="Dougan E. K."/>
            <person name="Thang M."/>
            <person name="Chan C."/>
        </authorList>
    </citation>
    <scope>NUCLEOTIDE SEQUENCE [LARGE SCALE GENOMIC DNA]</scope>
</reference>
<dbReference type="Proteomes" id="UP001189429">
    <property type="component" value="Unassembled WGS sequence"/>
</dbReference>
<dbReference type="EMBL" id="CAUYUJ010016682">
    <property type="protein sequence ID" value="CAK0867782.1"/>
    <property type="molecule type" value="Genomic_DNA"/>
</dbReference>
<feature type="signal peptide" evidence="2">
    <location>
        <begin position="1"/>
        <end position="32"/>
    </location>
</feature>
<organism evidence="4 5">
    <name type="scientific">Prorocentrum cordatum</name>
    <dbReference type="NCBI Taxonomy" id="2364126"/>
    <lineage>
        <taxon>Eukaryota</taxon>
        <taxon>Sar</taxon>
        <taxon>Alveolata</taxon>
        <taxon>Dinophyceae</taxon>
        <taxon>Prorocentrales</taxon>
        <taxon>Prorocentraceae</taxon>
        <taxon>Prorocentrum</taxon>
    </lineage>
</organism>
<keyword evidence="5" id="KW-1185">Reference proteome</keyword>
<dbReference type="Gene3D" id="1.10.287.2250">
    <property type="match status" value="1"/>
</dbReference>
<dbReference type="SUPFAM" id="SSF54001">
    <property type="entry name" value="Cysteine proteinases"/>
    <property type="match status" value="1"/>
</dbReference>
<evidence type="ECO:0000256" key="1">
    <source>
        <dbReference type="SAM" id="MobiDB-lite"/>
    </source>
</evidence>
<feature type="region of interest" description="Disordered" evidence="1">
    <location>
        <begin position="152"/>
        <end position="201"/>
    </location>
</feature>
<dbReference type="InterPro" id="IPR038765">
    <property type="entry name" value="Papain-like_cys_pep_sf"/>
</dbReference>
<evidence type="ECO:0000313" key="4">
    <source>
        <dbReference type="EMBL" id="CAK0867782.1"/>
    </source>
</evidence>
<evidence type="ECO:0000259" key="3">
    <source>
        <dbReference type="SMART" id="SM00848"/>
    </source>
</evidence>